<evidence type="ECO:0000256" key="1">
    <source>
        <dbReference type="SAM" id="Phobius"/>
    </source>
</evidence>
<protein>
    <submittedName>
        <fullName evidence="2">Uncharacterized protein</fullName>
    </submittedName>
</protein>
<reference evidence="2" key="1">
    <citation type="submission" date="2018-02" db="EMBL/GenBank/DDBJ databases">
        <title>Rhizophora mucronata_Transcriptome.</title>
        <authorList>
            <person name="Meera S.P."/>
            <person name="Sreeshan A."/>
            <person name="Augustine A."/>
        </authorList>
    </citation>
    <scope>NUCLEOTIDE SEQUENCE</scope>
    <source>
        <tissue evidence="2">Leaf</tissue>
    </source>
</reference>
<dbReference type="AlphaFoldDB" id="A0A2P2JAH1"/>
<keyword evidence="1" id="KW-0812">Transmembrane</keyword>
<keyword evidence="1" id="KW-1133">Transmembrane helix</keyword>
<proteinExistence type="predicted"/>
<evidence type="ECO:0000313" key="2">
    <source>
        <dbReference type="EMBL" id="MBW90484.1"/>
    </source>
</evidence>
<feature type="transmembrane region" description="Helical" evidence="1">
    <location>
        <begin position="46"/>
        <end position="65"/>
    </location>
</feature>
<keyword evidence="1" id="KW-0472">Membrane</keyword>
<name>A0A2P2JAH1_RHIMU</name>
<feature type="transmembrane region" description="Helical" evidence="1">
    <location>
        <begin position="13"/>
        <end position="34"/>
    </location>
</feature>
<organism evidence="2">
    <name type="scientific">Rhizophora mucronata</name>
    <name type="common">Asiatic mangrove</name>
    <dbReference type="NCBI Taxonomy" id="61149"/>
    <lineage>
        <taxon>Eukaryota</taxon>
        <taxon>Viridiplantae</taxon>
        <taxon>Streptophyta</taxon>
        <taxon>Embryophyta</taxon>
        <taxon>Tracheophyta</taxon>
        <taxon>Spermatophyta</taxon>
        <taxon>Magnoliopsida</taxon>
        <taxon>eudicotyledons</taxon>
        <taxon>Gunneridae</taxon>
        <taxon>Pentapetalae</taxon>
        <taxon>rosids</taxon>
        <taxon>fabids</taxon>
        <taxon>Malpighiales</taxon>
        <taxon>Rhizophoraceae</taxon>
        <taxon>Rhizophora</taxon>
    </lineage>
</organism>
<dbReference type="EMBL" id="GGEC01010001">
    <property type="protein sequence ID" value="MBW90484.1"/>
    <property type="molecule type" value="Transcribed_RNA"/>
</dbReference>
<accession>A0A2P2JAH1</accession>
<sequence>MCNSWTVVPCVEVSWLTGLTPFLVLQLQDMVAYFCQEMDGQESTIFLPNLDFVSVTLVFVIQLVYS</sequence>